<dbReference type="Proteomes" id="UP000019277">
    <property type="component" value="Unassembled WGS sequence"/>
</dbReference>
<sequence length="154" mass="17294">MSLAAEEDAGDWVRRAQIESGRMSWTLGPVADLFWMLVEEARPLLVDLVHEEVTYAADHGGFLAPISEMSLAGRVFFDLVVPDLRSGALPGGVAFRCLAIWELVLRESKDRLWLDVILSEVLEPLSRSGLQEKAEALHPRLWITVDECDRRLNP</sequence>
<evidence type="ECO:0000313" key="1">
    <source>
        <dbReference type="EMBL" id="EWC61749.1"/>
    </source>
</evidence>
<accession>W7J6S1</accession>
<name>W7J6S1_9PSEU</name>
<dbReference type="EMBL" id="AYXG01000102">
    <property type="protein sequence ID" value="EWC61749.1"/>
    <property type="molecule type" value="Genomic_DNA"/>
</dbReference>
<organism evidence="1 2">
    <name type="scientific">Actinokineospora spheciospongiae</name>
    <dbReference type="NCBI Taxonomy" id="909613"/>
    <lineage>
        <taxon>Bacteria</taxon>
        <taxon>Bacillati</taxon>
        <taxon>Actinomycetota</taxon>
        <taxon>Actinomycetes</taxon>
        <taxon>Pseudonocardiales</taxon>
        <taxon>Pseudonocardiaceae</taxon>
        <taxon>Actinokineospora</taxon>
    </lineage>
</organism>
<dbReference type="AlphaFoldDB" id="W7J6S1"/>
<dbReference type="STRING" id="909613.UO65_2936"/>
<evidence type="ECO:0000313" key="2">
    <source>
        <dbReference type="Proteomes" id="UP000019277"/>
    </source>
</evidence>
<proteinExistence type="predicted"/>
<comment type="caution">
    <text evidence="1">The sequence shown here is derived from an EMBL/GenBank/DDBJ whole genome shotgun (WGS) entry which is preliminary data.</text>
</comment>
<protein>
    <submittedName>
        <fullName evidence="1">Uncharacterized protein</fullName>
    </submittedName>
</protein>
<gene>
    <name evidence="1" type="ORF">UO65_2936</name>
</gene>
<dbReference type="eggNOG" id="ENOG50326BG">
    <property type="taxonomic scope" value="Bacteria"/>
</dbReference>
<keyword evidence="2" id="KW-1185">Reference proteome</keyword>
<reference evidence="1 2" key="1">
    <citation type="journal article" date="2014" name="Genome Announc.">
        <title>Draft Genome Sequence of the Antitrypanosomally Active Sponge-Associated Bacterium Actinokineospora sp. Strain EG49.</title>
        <authorList>
            <person name="Harjes J."/>
            <person name="Ryu T."/>
            <person name="Abdelmohsen U.R."/>
            <person name="Moitinho-Silva L."/>
            <person name="Horn H."/>
            <person name="Ravasi T."/>
            <person name="Hentschel U."/>
        </authorList>
    </citation>
    <scope>NUCLEOTIDE SEQUENCE [LARGE SCALE GENOMIC DNA]</scope>
    <source>
        <strain evidence="1 2">EG49</strain>
    </source>
</reference>